<accession>A0A0W0DNQ4</accession>
<feature type="domain" description="N-end rule aminoacyl transferase C-terminal" evidence="6">
    <location>
        <begin position="167"/>
        <end position="310"/>
    </location>
</feature>
<dbReference type="GO" id="GO:0004057">
    <property type="term" value="F:arginyl-tRNA--protein transferase activity"/>
    <property type="evidence" value="ECO:0007669"/>
    <property type="project" value="UniProtKB-EC"/>
</dbReference>
<protein>
    <recommendedName>
        <fullName evidence="2">arginyltransferase</fullName>
        <ecNumber evidence="2">2.3.2.8</ecNumber>
    </recommendedName>
</protein>
<dbReference type="Pfam" id="PF04377">
    <property type="entry name" value="ATE_C"/>
    <property type="match status" value="1"/>
</dbReference>
<evidence type="ECO:0000256" key="1">
    <source>
        <dbReference type="ARBA" id="ARBA00009991"/>
    </source>
</evidence>
<dbReference type="AlphaFoldDB" id="A0A0W0DNQ4"/>
<feature type="domain" description="N-end aminoacyl transferase N-terminal" evidence="5">
    <location>
        <begin position="17"/>
        <end position="117"/>
    </location>
</feature>
<dbReference type="PANTHER" id="PTHR21367">
    <property type="entry name" value="ARGININE-TRNA-PROTEIN TRANSFERASE 1"/>
    <property type="match status" value="1"/>
</dbReference>
<dbReference type="VEuPathDB" id="FungiDB:GWK60_A00209"/>
<dbReference type="InterPro" id="IPR007471">
    <property type="entry name" value="N-end_Aminoacyl_Trfase_N"/>
</dbReference>
<dbReference type="GO" id="GO:0006915">
    <property type="term" value="P:apoptotic process"/>
    <property type="evidence" value="ECO:0007669"/>
    <property type="project" value="EnsemblFungi"/>
</dbReference>
<dbReference type="VEuPathDB" id="FungiDB:GVI51_A00187"/>
<evidence type="ECO:0000259" key="6">
    <source>
        <dbReference type="Pfam" id="PF04377"/>
    </source>
</evidence>
<comment type="caution">
    <text evidence="7">The sequence shown here is derived from an EMBL/GenBank/DDBJ whole genome shotgun (WGS) entry which is preliminary data.</text>
</comment>
<dbReference type="VEuPathDB" id="FungiDB:CAGL0A00319g"/>
<reference evidence="7 8" key="1">
    <citation type="submission" date="2015-10" db="EMBL/GenBank/DDBJ databases">
        <title>Draft genomes sequences of Candida glabrata isolates 1A, 1B, 2A, 2B, 3A and 3B.</title>
        <authorList>
            <person name="Haavelsrud O.E."/>
            <person name="Gaustad P."/>
        </authorList>
    </citation>
    <scope>NUCLEOTIDE SEQUENCE [LARGE SCALE GENOMIC DNA]</scope>
    <source>
        <strain evidence="7">910700640</strain>
    </source>
</reference>
<dbReference type="InterPro" id="IPR016181">
    <property type="entry name" value="Acyl_CoA_acyltransferase"/>
</dbReference>
<dbReference type="InterPro" id="IPR030700">
    <property type="entry name" value="N-end_Aminoacyl_Trfase"/>
</dbReference>
<evidence type="ECO:0000313" key="8">
    <source>
        <dbReference type="Proteomes" id="UP000054886"/>
    </source>
</evidence>
<sequence>MENKLIIHRPLYFSDKSDCGYCHGKKAKGSDFYSLESWYERIKENADSVVEELPVRSCTVGFQCENMTVAMYDQMCNMGFRRSGLFVYKMDALRSCCRLYTIRTRPDWFKLTKDMRKCINRFRKHVLGEPVANAKTQGYVEDIVDIEGQSDSINFYTRFGPAVYTDEKYKLFSIYQERVHQDFDHSKKGFKRFLCDAPFTQGVIMGTEEEWEQLNNWKSMKPGERLLRTGPVHESYYYKGKLIALAVTDFLPSGISSVYFIWHPDYHKWSLGKLSALRELSLVSKTNLKYYYLGYYIDDCKKMNYKANYGGELLDSCTERYFKLSQVKDMIRGGKLFMVGTQGHDISREVALSDAIRDCIYQTDAFDIASDDNVAEKVYGTSSNIYRPQYLKEVISFLKTSGLEYDFPIYNDGVFNQYAKRIAKDGEDPDFTIPSICPGLIPLWELKDLLMSGKLQKELTGRTLVFDTSFGFIRKLEPWEDEDSTTKTAICDVVRLLGLEMASNSIVVV</sequence>
<name>A0A0W0DNQ4_CANGB</name>
<dbReference type="VEuPathDB" id="FungiDB:B1J91_A00319g"/>
<dbReference type="GO" id="GO:0071596">
    <property type="term" value="P:ubiquitin-dependent protein catabolic process via the N-end rule pathway"/>
    <property type="evidence" value="ECO:0007669"/>
    <property type="project" value="EnsemblFungi"/>
</dbReference>
<keyword evidence="3 7" id="KW-0808">Transferase</keyword>
<gene>
    <name evidence="7" type="ORF">AO440_000011</name>
</gene>
<dbReference type="InterPro" id="IPR007472">
    <property type="entry name" value="N-end_Aminoacyl_Trfase_C"/>
</dbReference>
<keyword evidence="4" id="KW-0012">Acyltransferase</keyword>
<dbReference type="Proteomes" id="UP000054886">
    <property type="component" value="Unassembled WGS sequence"/>
</dbReference>
<organism evidence="7 8">
    <name type="scientific">Candida glabrata</name>
    <name type="common">Yeast</name>
    <name type="synonym">Torulopsis glabrata</name>
    <dbReference type="NCBI Taxonomy" id="5478"/>
    <lineage>
        <taxon>Eukaryota</taxon>
        <taxon>Fungi</taxon>
        <taxon>Dikarya</taxon>
        <taxon>Ascomycota</taxon>
        <taxon>Saccharomycotina</taxon>
        <taxon>Saccharomycetes</taxon>
        <taxon>Saccharomycetales</taxon>
        <taxon>Saccharomycetaceae</taxon>
        <taxon>Nakaseomyces</taxon>
    </lineage>
</organism>
<evidence type="ECO:0000256" key="4">
    <source>
        <dbReference type="ARBA" id="ARBA00023315"/>
    </source>
</evidence>
<comment type="similarity">
    <text evidence="1">Belongs to the R-transferase family.</text>
</comment>
<evidence type="ECO:0000313" key="7">
    <source>
        <dbReference type="EMBL" id="KTB11893.1"/>
    </source>
</evidence>
<evidence type="ECO:0000259" key="5">
    <source>
        <dbReference type="Pfam" id="PF04376"/>
    </source>
</evidence>
<evidence type="ECO:0000256" key="2">
    <source>
        <dbReference type="ARBA" id="ARBA00012025"/>
    </source>
</evidence>
<proteinExistence type="inferred from homology"/>
<dbReference type="GO" id="GO:0005737">
    <property type="term" value="C:cytoplasm"/>
    <property type="evidence" value="ECO:0007669"/>
    <property type="project" value="TreeGrafter"/>
</dbReference>
<evidence type="ECO:0000256" key="3">
    <source>
        <dbReference type="ARBA" id="ARBA00022679"/>
    </source>
</evidence>
<dbReference type="EC" id="2.3.2.8" evidence="2"/>
<dbReference type="Pfam" id="PF04376">
    <property type="entry name" value="ATE_N"/>
    <property type="match status" value="1"/>
</dbReference>
<dbReference type="EMBL" id="LLZZ01000026">
    <property type="protein sequence ID" value="KTB11893.1"/>
    <property type="molecule type" value="Genomic_DNA"/>
</dbReference>
<dbReference type="SUPFAM" id="SSF55729">
    <property type="entry name" value="Acyl-CoA N-acyltransferases (Nat)"/>
    <property type="match status" value="1"/>
</dbReference>
<dbReference type="PANTHER" id="PTHR21367:SF1">
    <property type="entry name" value="ARGINYL-TRNA--PROTEIN TRANSFERASE 1"/>
    <property type="match status" value="1"/>
</dbReference>